<gene>
    <name evidence="1" type="ORF">ACFQ04_18830</name>
</gene>
<reference evidence="2" key="1">
    <citation type="journal article" date="2019" name="Int. J. Syst. Evol. Microbiol.">
        <title>The Global Catalogue of Microorganisms (GCM) 10K type strain sequencing project: providing services to taxonomists for standard genome sequencing and annotation.</title>
        <authorList>
            <consortium name="The Broad Institute Genomics Platform"/>
            <consortium name="The Broad Institute Genome Sequencing Center for Infectious Disease"/>
            <person name="Wu L."/>
            <person name="Ma J."/>
        </authorList>
    </citation>
    <scope>NUCLEOTIDE SEQUENCE [LARGE SCALE GENOMIC DNA]</scope>
    <source>
        <strain evidence="2">CCUG 50873</strain>
    </source>
</reference>
<name>A0ABW3GC44_9NOCA</name>
<dbReference type="Proteomes" id="UP001597068">
    <property type="component" value="Unassembled WGS sequence"/>
</dbReference>
<dbReference type="EMBL" id="JBHTIL010000006">
    <property type="protein sequence ID" value="MFD0927798.1"/>
    <property type="molecule type" value="Genomic_DNA"/>
</dbReference>
<evidence type="ECO:0000313" key="2">
    <source>
        <dbReference type="Proteomes" id="UP001597068"/>
    </source>
</evidence>
<comment type="caution">
    <text evidence="1">The sequence shown here is derived from an EMBL/GenBank/DDBJ whole genome shotgun (WGS) entry which is preliminary data.</text>
</comment>
<proteinExistence type="predicted"/>
<protein>
    <submittedName>
        <fullName evidence="1">Uncharacterized protein</fullName>
    </submittedName>
</protein>
<evidence type="ECO:0000313" key="1">
    <source>
        <dbReference type="EMBL" id="MFD0927798.1"/>
    </source>
</evidence>
<dbReference type="RefSeq" id="WP_301283724.1">
    <property type="nucleotide sequence ID" value="NZ_BAAAMO010000001.1"/>
</dbReference>
<organism evidence="1 2">
    <name type="scientific">Williamsia deligens</name>
    <dbReference type="NCBI Taxonomy" id="321325"/>
    <lineage>
        <taxon>Bacteria</taxon>
        <taxon>Bacillati</taxon>
        <taxon>Actinomycetota</taxon>
        <taxon>Actinomycetes</taxon>
        <taxon>Mycobacteriales</taxon>
        <taxon>Nocardiaceae</taxon>
        <taxon>Williamsia</taxon>
    </lineage>
</organism>
<accession>A0ABW3GC44</accession>
<sequence>MGSLENINALLTLLNSLGGAPSAGVGGLGLGQLLTGLFGG</sequence>
<keyword evidence="2" id="KW-1185">Reference proteome</keyword>